<dbReference type="Pfam" id="PF00932">
    <property type="entry name" value="LTD"/>
    <property type="match status" value="1"/>
</dbReference>
<feature type="domain" description="LTD" evidence="2">
    <location>
        <begin position="20"/>
        <end position="122"/>
    </location>
</feature>
<feature type="non-terminal residue" evidence="3">
    <location>
        <position position="1038"/>
    </location>
</feature>
<dbReference type="SUPFAM" id="SSF74853">
    <property type="entry name" value="Lamin A/C globular tail domain"/>
    <property type="match status" value="1"/>
</dbReference>
<feature type="region of interest" description="Disordered" evidence="1">
    <location>
        <begin position="116"/>
        <end position="165"/>
    </location>
</feature>
<organism evidence="3">
    <name type="scientific">marine metagenome</name>
    <dbReference type="NCBI Taxonomy" id="408172"/>
    <lineage>
        <taxon>unclassified sequences</taxon>
        <taxon>metagenomes</taxon>
        <taxon>ecological metagenomes</taxon>
    </lineage>
</organism>
<dbReference type="PANTHER" id="PTHR42834">
    <property type="entry name" value="ENDONUCLEASE/EXONUCLEASE/PHOSPHATASE FAMILY PROTEIN (AFU_ORTHOLOGUE AFUA_3G09210)"/>
    <property type="match status" value="1"/>
</dbReference>
<feature type="compositionally biased region" description="Acidic residues" evidence="1">
    <location>
        <begin position="122"/>
        <end position="158"/>
    </location>
</feature>
<gene>
    <name evidence="3" type="ORF">METZ01_LOCUS5368</name>
</gene>
<protein>
    <recommendedName>
        <fullName evidence="2">LTD domain-containing protein</fullName>
    </recommendedName>
</protein>
<dbReference type="AlphaFoldDB" id="A0A381NEI4"/>
<accession>A0A381NEI4</accession>
<dbReference type="Gene3D" id="2.60.40.1260">
    <property type="entry name" value="Lamin Tail domain"/>
    <property type="match status" value="1"/>
</dbReference>
<sequence length="1038" mass="109904">MYRNTLNTITSILVLTLSLSFSQVVINEIHFNPASSQGSDNDYEFLELYNPGATDIDMSGYSFTEGISHVFADGTTLAAGTYFVLAKNAESYTGSTEWGSGSLGNSTEDIEIIANDGVDGNADGDFDDLGVDNNGDGDFDDPGVDANGDGDYDDEGDTQPDVAPVDTAPTVVDYVDYEFGDYGEVHGGADGGGGSLELLDAASDNSLAASWQVSWVVGGTPGAANSTEPDFTVMTIYNIQHTTDASGVSPHLDEQVQTTGIVTGVDRLGFNSAFVIQDGSGSWNGIYCWWGADADVMVGDEVTVRGTVAEYTAGGGDESKSMTQLVAGNIVSVNSTGNTLPAAAELDIEDVGAEEYEGVLVTTSGRVVAAVNDDSYGEWRISNNLDASDTDADTINVNDRFAVTDPAFGTIATVTGPLNQWSGSTNSGPSWRIEPASEADVAIECVNADLTISVEMLDSFGDGWNGGYYEIRGPSGSVVGTGGLDYGWSAVDTYCLFEAAFFIYVIADNYPEEISFNVRDAFGNYLVSGGMANSGMFDYAFTVTGVNETTGCMDPTAVNYDFTAAVDDGSCYYYGDICADPIAMNGNTDVAASGADQWFSYTAAATGNMTVSSVGQTEEDTYLVLLSSCDIGYEYEVDPTTGDTLYVTEYFEDLIATNDDFNSVTGVYQSEATICVVAGETYIIGWISMYYPYEESFGFSVEETADITTPVNMTAFGDEVGISVSWGPIPAGCAEVAAPGRSSSQRIDRIQLKTKPGATEFVYSPNKKREINHVNPNQRNQGTTGPSLTRDCPDEQSTIQMYQSGSSYNSEVTWEVKDSEDNLIANGSSNGTWEGCLPNGTYTVYGYDSWGDGWNGGSFYVYGPIGLIAAIDLVPSGSSGSADFDIDINYAATYGCTDDTALNYDPAATEDDGSCTYIGDVCETPFAGTGEVTGGEPGWYQFDIPAAAGILTITQDDPYGNALVVSTCEYGFDYYAGYPGIIAYPAGNNLNVNFSSDQPDYGGLGTTDAYLGTTILINVTDWGYGTTTDGVSISYAEY</sequence>
<reference evidence="3" key="1">
    <citation type="submission" date="2018-05" db="EMBL/GenBank/DDBJ databases">
        <authorList>
            <person name="Lanie J.A."/>
            <person name="Ng W.-L."/>
            <person name="Kazmierczak K.M."/>
            <person name="Andrzejewski T.M."/>
            <person name="Davidsen T.M."/>
            <person name="Wayne K.J."/>
            <person name="Tettelin H."/>
            <person name="Glass J.I."/>
            <person name="Rusch D."/>
            <person name="Podicherti R."/>
            <person name="Tsui H.-C.T."/>
            <person name="Winkler M.E."/>
        </authorList>
    </citation>
    <scope>NUCLEOTIDE SEQUENCE</scope>
</reference>
<feature type="region of interest" description="Disordered" evidence="1">
    <location>
        <begin position="771"/>
        <end position="792"/>
    </location>
</feature>
<evidence type="ECO:0000313" key="3">
    <source>
        <dbReference type="EMBL" id="SUZ52514.1"/>
    </source>
</evidence>
<dbReference type="InterPro" id="IPR001322">
    <property type="entry name" value="Lamin_tail_dom"/>
</dbReference>
<dbReference type="PROSITE" id="PS51841">
    <property type="entry name" value="LTD"/>
    <property type="match status" value="1"/>
</dbReference>
<name>A0A381NEI4_9ZZZZ</name>
<evidence type="ECO:0000256" key="1">
    <source>
        <dbReference type="SAM" id="MobiDB-lite"/>
    </source>
</evidence>
<proteinExistence type="predicted"/>
<dbReference type="InterPro" id="IPR036415">
    <property type="entry name" value="Lamin_tail_dom_sf"/>
</dbReference>
<dbReference type="EMBL" id="UINC01000277">
    <property type="protein sequence ID" value="SUZ52514.1"/>
    <property type="molecule type" value="Genomic_DNA"/>
</dbReference>
<feature type="compositionally biased region" description="Polar residues" evidence="1">
    <location>
        <begin position="774"/>
        <end position="787"/>
    </location>
</feature>
<evidence type="ECO:0000259" key="2">
    <source>
        <dbReference type="PROSITE" id="PS51841"/>
    </source>
</evidence>
<dbReference type="PANTHER" id="PTHR42834:SF1">
    <property type="entry name" value="ENDONUCLEASE_EXONUCLEASE_PHOSPHATASE FAMILY PROTEIN (AFU_ORTHOLOGUE AFUA_3G09210)"/>
    <property type="match status" value="1"/>
</dbReference>